<dbReference type="GO" id="GO:0016116">
    <property type="term" value="P:carotenoid metabolic process"/>
    <property type="evidence" value="ECO:0007669"/>
    <property type="project" value="InterPro"/>
</dbReference>
<dbReference type="PANTHER" id="PTHR46313:SF3">
    <property type="entry name" value="PROLYCOPENE ISOMERASE, CHLOROPLASTIC"/>
    <property type="match status" value="1"/>
</dbReference>
<dbReference type="STRING" id="1134406.ADN00_06070"/>
<evidence type="ECO:0000313" key="2">
    <source>
        <dbReference type="Proteomes" id="UP000050417"/>
    </source>
</evidence>
<protein>
    <recommendedName>
        <fullName evidence="3">Amine oxidase domain-containing protein</fullName>
    </recommendedName>
</protein>
<dbReference type="EMBL" id="LGCL01000016">
    <property type="protein sequence ID" value="KPL78791.1"/>
    <property type="molecule type" value="Genomic_DNA"/>
</dbReference>
<keyword evidence="2" id="KW-1185">Reference proteome</keyword>
<accession>A0A0P6XGE8</accession>
<dbReference type="Proteomes" id="UP000050417">
    <property type="component" value="Unassembled WGS sequence"/>
</dbReference>
<dbReference type="InterPro" id="IPR045892">
    <property type="entry name" value="CrtISO-like"/>
</dbReference>
<dbReference type="RefSeq" id="WP_075062074.1">
    <property type="nucleotide sequence ID" value="NZ_LGCL01000016.1"/>
</dbReference>
<dbReference type="InterPro" id="IPR036188">
    <property type="entry name" value="FAD/NAD-bd_sf"/>
</dbReference>
<sequence>MAQQPVLVIIGAGIGGLAAGVYAQMSGFETHIFEQHTIPGGFCTSWKRKGYLFDGCIHDLAGAGSNSPLNHLWQELCPDRLENIHYHDVITQVEDSHGHHLTVYANIDRFEAHLKSIAPEDAGVIKEYCAAARYFLAHDFYALQEATPADFLQWFPHLPFLFRWGRQSLEQVARKFKNPFLREAFPKIQYNFAGCPALVQMGFLAAQHKKEMGWPAGGSLAFAQSIARRFTRLGGQLHYHSRVRKVLVENDQACGVELEDGQQQRADWVISAGDGHTTIFKLLEGKYTNKFLRHYYTCAPDENSMNLQVSLGINRNLSGLPRAIFYHLEQPVSIAGHEVKDLEIEIYNYDPSIAPQGKSVIRLLSTSPYSYWNALGYGSEAYQQEKQKVADAFIDLLLQRFPDIRQDIEVVDVATPITSERYTASYHGLQAWYPEGQFGRILMKGISPNLPGLKRFSMTGQWSNGMMGINSVAITSRNLIRSLCKKFKMRFETTG</sequence>
<reference evidence="1 2" key="1">
    <citation type="submission" date="2015-07" db="EMBL/GenBank/DDBJ databases">
        <title>Genome sequence of Ornatilinea apprima DSM 23815.</title>
        <authorList>
            <person name="Hemp J."/>
            <person name="Ward L.M."/>
            <person name="Pace L.A."/>
            <person name="Fischer W.W."/>
        </authorList>
    </citation>
    <scope>NUCLEOTIDE SEQUENCE [LARGE SCALE GENOMIC DNA]</scope>
    <source>
        <strain evidence="1 2">P3M-1</strain>
    </source>
</reference>
<dbReference type="SUPFAM" id="SSF51905">
    <property type="entry name" value="FAD/NAD(P)-binding domain"/>
    <property type="match status" value="1"/>
</dbReference>
<dbReference type="AlphaFoldDB" id="A0A0P6XGE8"/>
<dbReference type="OrthoDB" id="9814556at2"/>
<evidence type="ECO:0008006" key="3">
    <source>
        <dbReference type="Google" id="ProtNLM"/>
    </source>
</evidence>
<evidence type="ECO:0000313" key="1">
    <source>
        <dbReference type="EMBL" id="KPL78791.1"/>
    </source>
</evidence>
<dbReference type="Pfam" id="PF13450">
    <property type="entry name" value="NAD_binding_8"/>
    <property type="match status" value="1"/>
</dbReference>
<gene>
    <name evidence="1" type="ORF">ADN00_06070</name>
</gene>
<proteinExistence type="predicted"/>
<dbReference type="PANTHER" id="PTHR46313">
    <property type="match status" value="1"/>
</dbReference>
<dbReference type="Gene3D" id="3.50.50.60">
    <property type="entry name" value="FAD/NAD(P)-binding domain"/>
    <property type="match status" value="2"/>
</dbReference>
<name>A0A0P6XGE8_9CHLR</name>
<organism evidence="1 2">
    <name type="scientific">Ornatilinea apprima</name>
    <dbReference type="NCBI Taxonomy" id="1134406"/>
    <lineage>
        <taxon>Bacteria</taxon>
        <taxon>Bacillati</taxon>
        <taxon>Chloroflexota</taxon>
        <taxon>Anaerolineae</taxon>
        <taxon>Anaerolineales</taxon>
        <taxon>Anaerolineaceae</taxon>
        <taxon>Ornatilinea</taxon>
    </lineage>
</organism>
<comment type="caution">
    <text evidence="1">The sequence shown here is derived from an EMBL/GenBank/DDBJ whole genome shotgun (WGS) entry which is preliminary data.</text>
</comment>